<dbReference type="Gene3D" id="1.10.10.60">
    <property type="entry name" value="Homeodomain-like"/>
    <property type="match status" value="1"/>
</dbReference>
<dbReference type="SMART" id="SM00091">
    <property type="entry name" value="PAS"/>
    <property type="match status" value="1"/>
</dbReference>
<dbReference type="PRINTS" id="PR01590">
    <property type="entry name" value="HTHFIS"/>
</dbReference>
<dbReference type="InterPro" id="IPR035965">
    <property type="entry name" value="PAS-like_dom_sf"/>
</dbReference>
<dbReference type="Proteomes" id="UP000184076">
    <property type="component" value="Unassembled WGS sequence"/>
</dbReference>
<keyword evidence="5" id="KW-0804">Transcription</keyword>
<evidence type="ECO:0000256" key="5">
    <source>
        <dbReference type="ARBA" id="ARBA00023163"/>
    </source>
</evidence>
<keyword evidence="4" id="KW-0238">DNA-binding</keyword>
<dbReference type="SUPFAM" id="SSF52540">
    <property type="entry name" value="P-loop containing nucleoside triphosphate hydrolases"/>
    <property type="match status" value="1"/>
</dbReference>
<dbReference type="InterPro" id="IPR009057">
    <property type="entry name" value="Homeodomain-like_sf"/>
</dbReference>
<dbReference type="Gene3D" id="3.30.450.20">
    <property type="entry name" value="PAS domain"/>
    <property type="match status" value="1"/>
</dbReference>
<proteinExistence type="predicted"/>
<dbReference type="InterPro" id="IPR002197">
    <property type="entry name" value="HTH_Fis"/>
</dbReference>
<dbReference type="Pfam" id="PF25601">
    <property type="entry name" value="AAA_lid_14"/>
    <property type="match status" value="1"/>
</dbReference>
<dbReference type="InterPro" id="IPR027417">
    <property type="entry name" value="P-loop_NTPase"/>
</dbReference>
<dbReference type="Gene3D" id="3.40.50.300">
    <property type="entry name" value="P-loop containing nucleotide triphosphate hydrolases"/>
    <property type="match status" value="1"/>
</dbReference>
<organism evidence="8 9">
    <name type="scientific">Desulfacinum infernum DSM 9756</name>
    <dbReference type="NCBI Taxonomy" id="1121391"/>
    <lineage>
        <taxon>Bacteria</taxon>
        <taxon>Pseudomonadati</taxon>
        <taxon>Thermodesulfobacteriota</taxon>
        <taxon>Syntrophobacteria</taxon>
        <taxon>Syntrophobacterales</taxon>
        <taxon>Syntrophobacteraceae</taxon>
        <taxon>Desulfacinum</taxon>
    </lineage>
</organism>
<dbReference type="Pfam" id="PF02954">
    <property type="entry name" value="HTH_8"/>
    <property type="match status" value="1"/>
</dbReference>
<dbReference type="Pfam" id="PF00158">
    <property type="entry name" value="Sigma54_activat"/>
    <property type="match status" value="1"/>
</dbReference>
<evidence type="ECO:0000256" key="3">
    <source>
        <dbReference type="ARBA" id="ARBA00023015"/>
    </source>
</evidence>
<dbReference type="PANTHER" id="PTHR32071:SF57">
    <property type="entry name" value="C4-DICARBOXYLATE TRANSPORT TRANSCRIPTIONAL REGULATORY PROTEIN DCTD"/>
    <property type="match status" value="1"/>
</dbReference>
<dbReference type="InterPro" id="IPR003593">
    <property type="entry name" value="AAA+_ATPase"/>
</dbReference>
<evidence type="ECO:0000313" key="9">
    <source>
        <dbReference type="Proteomes" id="UP000184076"/>
    </source>
</evidence>
<name>A0A1M4SA56_9BACT</name>
<dbReference type="PROSITE" id="PS50112">
    <property type="entry name" value="PAS"/>
    <property type="match status" value="1"/>
</dbReference>
<evidence type="ECO:0000256" key="2">
    <source>
        <dbReference type="ARBA" id="ARBA00022840"/>
    </source>
</evidence>
<dbReference type="GO" id="GO:0005524">
    <property type="term" value="F:ATP binding"/>
    <property type="evidence" value="ECO:0007669"/>
    <property type="project" value="UniProtKB-KW"/>
</dbReference>
<dbReference type="GO" id="GO:0043565">
    <property type="term" value="F:sequence-specific DNA binding"/>
    <property type="evidence" value="ECO:0007669"/>
    <property type="project" value="InterPro"/>
</dbReference>
<dbReference type="EMBL" id="FQVB01000003">
    <property type="protein sequence ID" value="SHE29096.1"/>
    <property type="molecule type" value="Genomic_DNA"/>
</dbReference>
<dbReference type="InterPro" id="IPR025943">
    <property type="entry name" value="Sigma_54_int_dom_ATP-bd_2"/>
</dbReference>
<feature type="domain" description="PAS" evidence="7">
    <location>
        <begin position="4"/>
        <end position="49"/>
    </location>
</feature>
<dbReference type="InterPro" id="IPR025944">
    <property type="entry name" value="Sigma_54_int_dom_CS"/>
</dbReference>
<dbReference type="InterPro" id="IPR000014">
    <property type="entry name" value="PAS"/>
</dbReference>
<evidence type="ECO:0000259" key="6">
    <source>
        <dbReference type="PROSITE" id="PS50045"/>
    </source>
</evidence>
<keyword evidence="2" id="KW-0067">ATP-binding</keyword>
<reference evidence="9" key="1">
    <citation type="submission" date="2016-11" db="EMBL/GenBank/DDBJ databases">
        <authorList>
            <person name="Varghese N."/>
            <person name="Submissions S."/>
        </authorList>
    </citation>
    <scope>NUCLEOTIDE SEQUENCE [LARGE SCALE GENOMIC DNA]</scope>
    <source>
        <strain evidence="9">DSM 9756</strain>
    </source>
</reference>
<dbReference type="NCBIfam" id="TIGR00229">
    <property type="entry name" value="sensory_box"/>
    <property type="match status" value="1"/>
</dbReference>
<dbReference type="FunFam" id="3.40.50.300:FF:000006">
    <property type="entry name" value="DNA-binding transcriptional regulator NtrC"/>
    <property type="match status" value="1"/>
</dbReference>
<dbReference type="PROSITE" id="PS00688">
    <property type="entry name" value="SIGMA54_INTERACT_3"/>
    <property type="match status" value="1"/>
</dbReference>
<keyword evidence="1" id="KW-0547">Nucleotide-binding</keyword>
<sequence length="435" mass="48597">MEASLHFLRSILDSLPDGVIGHDTRRRLIYFNRAAERITGYSREEVEGKDCHEAFGSPFCGPQCSFCHAPPEEWSPKNYPVRIVDKCGRPKIIEMSVTGMTDATGELVGVLAIFREKKEPATPGLRLSAEPTWNMIGRDPKMLEVYQQIRLVATADHPVHIQGETGTGKELVARAVHRESARRNGPFVPVNCGALPEGVLESELFGHVKGAFTGAVRDKKGRFELADGGTLFLDEVGELPPATQVKLLRVLQEKTFERVGGERSIRCDVRIISATNRDLAREVSLGRFRDDLYYRLRVLPISLPPLRERRADIPLLAEHFLDGARRSDKPRPRLTQRALETLLAYSWPGNVRELQNALHYALLQASDGIIRRDDLPAEIVDETAHGRRGPKPKLTRRAVQAALRETGGNKARAARLLGVGRATLYRFLKQDQSVS</sequence>
<evidence type="ECO:0000259" key="7">
    <source>
        <dbReference type="PROSITE" id="PS50112"/>
    </source>
</evidence>
<dbReference type="InterPro" id="IPR058031">
    <property type="entry name" value="AAA_lid_NorR"/>
</dbReference>
<dbReference type="PANTHER" id="PTHR32071">
    <property type="entry name" value="TRANSCRIPTIONAL REGULATORY PROTEIN"/>
    <property type="match status" value="1"/>
</dbReference>
<dbReference type="SMART" id="SM00382">
    <property type="entry name" value="AAA"/>
    <property type="match status" value="1"/>
</dbReference>
<dbReference type="AlphaFoldDB" id="A0A1M4SA56"/>
<dbReference type="CDD" id="cd00009">
    <property type="entry name" value="AAA"/>
    <property type="match status" value="1"/>
</dbReference>
<dbReference type="SUPFAM" id="SSF55785">
    <property type="entry name" value="PYP-like sensor domain (PAS domain)"/>
    <property type="match status" value="1"/>
</dbReference>
<evidence type="ECO:0000313" key="8">
    <source>
        <dbReference type="EMBL" id="SHE29096.1"/>
    </source>
</evidence>
<dbReference type="SUPFAM" id="SSF46689">
    <property type="entry name" value="Homeodomain-like"/>
    <property type="match status" value="1"/>
</dbReference>
<dbReference type="STRING" id="1121391.SAMN02745206_00036"/>
<keyword evidence="9" id="KW-1185">Reference proteome</keyword>
<evidence type="ECO:0000256" key="1">
    <source>
        <dbReference type="ARBA" id="ARBA00022741"/>
    </source>
</evidence>
<gene>
    <name evidence="8" type="ORF">SAMN02745206_00036</name>
</gene>
<keyword evidence="3" id="KW-0805">Transcription regulation</keyword>
<evidence type="ECO:0000256" key="4">
    <source>
        <dbReference type="ARBA" id="ARBA00023125"/>
    </source>
</evidence>
<dbReference type="PROSITE" id="PS00676">
    <property type="entry name" value="SIGMA54_INTERACT_2"/>
    <property type="match status" value="1"/>
</dbReference>
<dbReference type="Gene3D" id="1.10.8.60">
    <property type="match status" value="1"/>
</dbReference>
<feature type="domain" description="Sigma-54 factor interaction" evidence="6">
    <location>
        <begin position="135"/>
        <end position="363"/>
    </location>
</feature>
<dbReference type="GO" id="GO:0006355">
    <property type="term" value="P:regulation of DNA-templated transcription"/>
    <property type="evidence" value="ECO:0007669"/>
    <property type="project" value="InterPro"/>
</dbReference>
<protein>
    <submittedName>
        <fullName evidence="8">PAS domain S-box-containing protein</fullName>
    </submittedName>
</protein>
<dbReference type="InterPro" id="IPR002078">
    <property type="entry name" value="Sigma_54_int"/>
</dbReference>
<dbReference type="InterPro" id="IPR013767">
    <property type="entry name" value="PAS_fold"/>
</dbReference>
<accession>A0A1M4SA56</accession>
<dbReference type="CDD" id="cd00130">
    <property type="entry name" value="PAS"/>
    <property type="match status" value="1"/>
</dbReference>
<dbReference type="Pfam" id="PF00989">
    <property type="entry name" value="PAS"/>
    <property type="match status" value="1"/>
</dbReference>
<dbReference type="RefSeq" id="WP_245795084.1">
    <property type="nucleotide sequence ID" value="NZ_FQVB01000003.1"/>
</dbReference>
<dbReference type="PROSITE" id="PS50045">
    <property type="entry name" value="SIGMA54_INTERACT_4"/>
    <property type="match status" value="1"/>
</dbReference>